<accession>D8FSY5</accession>
<dbReference type="Gene3D" id="3.30.2140.20">
    <property type="match status" value="1"/>
</dbReference>
<dbReference type="InterPro" id="IPR038765">
    <property type="entry name" value="Papain-like_cys_pep_sf"/>
</dbReference>
<reference evidence="2" key="1">
    <citation type="journal article" date="2010" name="FEBS Lett.">
        <title>Comparative genomic and phylogenetic investigation of the xenobiotic metabolizing arylamine N-acetyltransferase enzyme family.</title>
        <authorList>
            <person name="Glenn A.E."/>
            <person name="Karagianni E.P."/>
            <person name="Ulndreaj A."/>
            <person name="Boukouvala S."/>
        </authorList>
    </citation>
    <scope>NUCLEOTIDE SEQUENCE</scope>
    <source>
        <strain evidence="2">SB210</strain>
    </source>
</reference>
<dbReference type="Pfam" id="PF00797">
    <property type="entry name" value="Acetyltransf_2"/>
    <property type="match status" value="1"/>
</dbReference>
<dbReference type="EMBL" id="BN001469">
    <property type="protein sequence ID" value="CBL43375.1"/>
    <property type="molecule type" value="Genomic_DNA"/>
</dbReference>
<dbReference type="PANTHER" id="PTHR11786:SF0">
    <property type="entry name" value="ARYLAMINE N-ACETYLTRANSFERASE 4-RELATED"/>
    <property type="match status" value="1"/>
</dbReference>
<organism evidence="2">
    <name type="scientific">Tetrahymena thermophila</name>
    <dbReference type="NCBI Taxonomy" id="5911"/>
    <lineage>
        <taxon>Eukaryota</taxon>
        <taxon>Sar</taxon>
        <taxon>Alveolata</taxon>
        <taxon>Ciliophora</taxon>
        <taxon>Intramacronucleata</taxon>
        <taxon>Oligohymenophorea</taxon>
        <taxon>Hymenostomatida</taxon>
        <taxon>Tetrahymenina</taxon>
        <taxon>Tetrahymenidae</taxon>
        <taxon>Tetrahymena</taxon>
    </lineage>
</organism>
<keyword evidence="2" id="KW-0808">Transferase</keyword>
<comment type="similarity">
    <text evidence="1">Belongs to the arylamine N-acetyltransferase family.</text>
</comment>
<gene>
    <name evidence="2" type="primary">nat2</name>
</gene>
<dbReference type="SUPFAM" id="SSF54001">
    <property type="entry name" value="Cysteine proteinases"/>
    <property type="match status" value="1"/>
</dbReference>
<dbReference type="AlphaFoldDB" id="D8FSY5"/>
<protein>
    <submittedName>
        <fullName evidence="2">Arylamine N-acetyltransferase 2</fullName>
    </submittedName>
</protein>
<evidence type="ECO:0000256" key="1">
    <source>
        <dbReference type="ARBA" id="ARBA00006547"/>
    </source>
</evidence>
<dbReference type="PANTHER" id="PTHR11786">
    <property type="entry name" value="N-HYDROXYARYLAMINE O-ACETYLTRANSFERASE"/>
    <property type="match status" value="1"/>
</dbReference>
<dbReference type="GO" id="GO:0016407">
    <property type="term" value="F:acetyltransferase activity"/>
    <property type="evidence" value="ECO:0007669"/>
    <property type="project" value="InterPro"/>
</dbReference>
<dbReference type="InterPro" id="IPR053710">
    <property type="entry name" value="Arylamine_NAT_domain_sf"/>
</dbReference>
<dbReference type="InterPro" id="IPR001447">
    <property type="entry name" value="Arylamine_N-AcTrfase"/>
</dbReference>
<name>D8FSY5_TETTH</name>
<evidence type="ECO:0000313" key="2">
    <source>
        <dbReference type="EMBL" id="CBL43375.1"/>
    </source>
</evidence>
<proteinExistence type="inferred from homology"/>
<sequence>MINSTQFKLSEPETDQFLKTIQLNKYQEGQCRLGYLKQAMEKTQELIPFQNLFLLATPFEERRYLSYNEIKELVLTGKGGYCLVMNPVFCGFLQSLGYEAYLIHGSCRRIPENHSSILVRNLLEDGDRYLVDVCLGYKNMPLKIDFEQKSELQCYSFASYYYEWEDETKQVLNRIDLHSTFFCCFTFQVFKDYEDMLAYQGDVYTNINKSPYHTSFRMIRFPPSGAVCFRDNELLVEDPTTKKLVVKDLIKNQDQYLRYIEEYFPMVDKQIALNAYKNFFELNNSNLIKK</sequence>